<evidence type="ECO:0000313" key="2">
    <source>
        <dbReference type="EMBL" id="KAK0039317.1"/>
    </source>
</evidence>
<reference evidence="2" key="1">
    <citation type="journal article" date="2023" name="PLoS Negl. Trop. Dis.">
        <title>A genome sequence for Biomphalaria pfeifferi, the major vector snail for the human-infecting parasite Schistosoma mansoni.</title>
        <authorList>
            <person name="Bu L."/>
            <person name="Lu L."/>
            <person name="Laidemitt M.R."/>
            <person name="Zhang S.M."/>
            <person name="Mutuku M."/>
            <person name="Mkoji G."/>
            <person name="Steinauer M."/>
            <person name="Loker E.S."/>
        </authorList>
    </citation>
    <scope>NUCLEOTIDE SEQUENCE</scope>
    <source>
        <strain evidence="2">KasaAsao</strain>
    </source>
</reference>
<feature type="compositionally biased region" description="Basic and acidic residues" evidence="1">
    <location>
        <begin position="386"/>
        <end position="395"/>
    </location>
</feature>
<dbReference type="EMBL" id="JASAOG010000460">
    <property type="protein sequence ID" value="KAK0039317.1"/>
    <property type="molecule type" value="Genomic_DNA"/>
</dbReference>
<dbReference type="AlphaFoldDB" id="A0AAD8ET26"/>
<sequence length="406" mass="45976">MTVLATLEVARAKNADGEEVPALKTPLSVEGLKFREQLESDLKLLPADLRTKISVFVERYKKARPKATDAEIVAPFISMAYTLSPVPRACRSRNYERFARRSARRARFCAARARILQTFEFCGNLNDYVRIYLQTSDNKLRNSSKQMVSDLLDYLHTKPQVYYTEKIKTETQKAGSKKTTLQKYENRSRERRFYIVPEMLAPNGNINFLNIGDDYYAIVPPDTDLSSSEARRAFLQYVFDPLVLSNSKDILGFRPNIKTLLDERRKTNPNVSPDVYLAVSRSLVAAADARQLENEKVRIATAQARINIQTKKTDEEKRAVSAELEKFKQAAADETALQLSEAYESGAVLAFYFADQLKGLEDSGFDVASSMRDMILSLDTTKETNRLEQSAEARKRAAANRTTTTV</sequence>
<reference evidence="2" key="2">
    <citation type="submission" date="2023-04" db="EMBL/GenBank/DDBJ databases">
        <authorList>
            <person name="Bu L."/>
            <person name="Lu L."/>
            <person name="Laidemitt M.R."/>
            <person name="Zhang S.M."/>
            <person name="Mutuku M."/>
            <person name="Mkoji G."/>
            <person name="Steinauer M."/>
            <person name="Loker E.S."/>
        </authorList>
    </citation>
    <scope>NUCLEOTIDE SEQUENCE</scope>
    <source>
        <strain evidence="2">KasaAsao</strain>
        <tissue evidence="2">Whole Snail</tissue>
    </source>
</reference>
<evidence type="ECO:0000256" key="1">
    <source>
        <dbReference type="SAM" id="MobiDB-lite"/>
    </source>
</evidence>
<keyword evidence="3" id="KW-1185">Reference proteome</keyword>
<accession>A0AAD8ET26</accession>
<comment type="caution">
    <text evidence="2">The sequence shown here is derived from an EMBL/GenBank/DDBJ whole genome shotgun (WGS) entry which is preliminary data.</text>
</comment>
<evidence type="ECO:0000313" key="3">
    <source>
        <dbReference type="Proteomes" id="UP001233172"/>
    </source>
</evidence>
<organism evidence="2 3">
    <name type="scientific">Biomphalaria pfeifferi</name>
    <name type="common">Bloodfluke planorb</name>
    <name type="synonym">Freshwater snail</name>
    <dbReference type="NCBI Taxonomy" id="112525"/>
    <lineage>
        <taxon>Eukaryota</taxon>
        <taxon>Metazoa</taxon>
        <taxon>Spiralia</taxon>
        <taxon>Lophotrochozoa</taxon>
        <taxon>Mollusca</taxon>
        <taxon>Gastropoda</taxon>
        <taxon>Heterobranchia</taxon>
        <taxon>Euthyneura</taxon>
        <taxon>Panpulmonata</taxon>
        <taxon>Hygrophila</taxon>
        <taxon>Lymnaeoidea</taxon>
        <taxon>Planorbidae</taxon>
        <taxon>Biomphalaria</taxon>
    </lineage>
</organism>
<feature type="region of interest" description="Disordered" evidence="1">
    <location>
        <begin position="386"/>
        <end position="406"/>
    </location>
</feature>
<gene>
    <name evidence="2" type="ORF">Bpfe_031249</name>
</gene>
<protein>
    <submittedName>
        <fullName evidence="2">Uncharacterized protein</fullName>
    </submittedName>
</protein>
<proteinExistence type="predicted"/>
<dbReference type="Proteomes" id="UP001233172">
    <property type="component" value="Unassembled WGS sequence"/>
</dbReference>
<name>A0AAD8ET26_BIOPF</name>